<reference evidence="2" key="1">
    <citation type="submission" date="2016-10" db="EMBL/GenBank/DDBJ databases">
        <authorList>
            <person name="Varghese N."/>
            <person name="Submissions S."/>
        </authorList>
    </citation>
    <scope>NUCLEOTIDE SEQUENCE [LARGE SCALE GENOMIC DNA]</scope>
    <source>
        <strain evidence="2">DSM 8344</strain>
    </source>
</reference>
<evidence type="ECO:0000313" key="2">
    <source>
        <dbReference type="Proteomes" id="UP000198656"/>
    </source>
</evidence>
<dbReference type="AlphaFoldDB" id="A0A1G7RSH4"/>
<accession>A0A1G7RSH4</accession>
<dbReference type="OrthoDB" id="1793352at2"/>
<proteinExistence type="predicted"/>
<dbReference type="EMBL" id="FNCP01000001">
    <property type="protein sequence ID" value="SDG13778.1"/>
    <property type="molecule type" value="Genomic_DNA"/>
</dbReference>
<dbReference type="RefSeq" id="WP_092328712.1">
    <property type="nucleotide sequence ID" value="NZ_FNCP01000001.1"/>
</dbReference>
<evidence type="ECO:0000313" key="1">
    <source>
        <dbReference type="EMBL" id="SDG13778.1"/>
    </source>
</evidence>
<gene>
    <name evidence="1" type="ORF">SAMN05443529_101183</name>
</gene>
<dbReference type="STRING" id="1121419.SAMN05443529_101183"/>
<dbReference type="Proteomes" id="UP000198656">
    <property type="component" value="Unassembled WGS sequence"/>
</dbReference>
<keyword evidence="2" id="KW-1185">Reference proteome</keyword>
<organism evidence="1 2">
    <name type="scientific">Desulfosporosinus hippei DSM 8344</name>
    <dbReference type="NCBI Taxonomy" id="1121419"/>
    <lineage>
        <taxon>Bacteria</taxon>
        <taxon>Bacillati</taxon>
        <taxon>Bacillota</taxon>
        <taxon>Clostridia</taxon>
        <taxon>Eubacteriales</taxon>
        <taxon>Desulfitobacteriaceae</taxon>
        <taxon>Desulfosporosinus</taxon>
    </lineage>
</organism>
<protein>
    <submittedName>
        <fullName evidence="1">Uncharacterized protein</fullName>
    </submittedName>
</protein>
<sequence length="279" mass="32216">MWPKRKIQLAASSAVPGISGVRAVLEEIQVDYSMVEPTQEDLSREFRPNWLDKPLDGNTVQVLEVFSPVTELIFWPDLQEKDALREKALAKGIEFQSVESFIHNLLENDLIIWISEPTVLIDERPLLLHTLDQAGFEPTILWATPDGQWQCERKEGVYWLISESWLDGLMEKSSLGRRISNDRGNEKAAWEIRENQIDFYRSQDRKKFVGHLPRWPKLSEEKAAVQNIAMCIDLGVSWLDIRLALSSIWKNQRMADNLRWNINDFGWNAGACREELSAP</sequence>
<name>A0A1G7RSH4_9FIRM</name>